<organism evidence="3 4">
    <name type="scientific">Petrolisthes cinctipes</name>
    <name type="common">Flat porcelain crab</name>
    <dbReference type="NCBI Taxonomy" id="88211"/>
    <lineage>
        <taxon>Eukaryota</taxon>
        <taxon>Metazoa</taxon>
        <taxon>Ecdysozoa</taxon>
        <taxon>Arthropoda</taxon>
        <taxon>Crustacea</taxon>
        <taxon>Multicrustacea</taxon>
        <taxon>Malacostraca</taxon>
        <taxon>Eumalacostraca</taxon>
        <taxon>Eucarida</taxon>
        <taxon>Decapoda</taxon>
        <taxon>Pleocyemata</taxon>
        <taxon>Anomura</taxon>
        <taxon>Galatheoidea</taxon>
        <taxon>Porcellanidae</taxon>
        <taxon>Petrolisthes</taxon>
    </lineage>
</organism>
<proteinExistence type="predicted"/>
<evidence type="ECO:0008006" key="5">
    <source>
        <dbReference type="Google" id="ProtNLM"/>
    </source>
</evidence>
<dbReference type="InterPro" id="IPR038269">
    <property type="entry name" value="SCAN_sf"/>
</dbReference>
<keyword evidence="1" id="KW-0175">Coiled coil</keyword>
<reference evidence="3" key="1">
    <citation type="submission" date="2023-10" db="EMBL/GenBank/DDBJ databases">
        <title>Genome assemblies of two species of porcelain crab, Petrolisthes cinctipes and Petrolisthes manimaculis (Anomura: Porcellanidae).</title>
        <authorList>
            <person name="Angst P."/>
        </authorList>
    </citation>
    <scope>NUCLEOTIDE SEQUENCE</scope>
    <source>
        <strain evidence="3">PB745_01</strain>
        <tissue evidence="3">Gill</tissue>
    </source>
</reference>
<evidence type="ECO:0000313" key="3">
    <source>
        <dbReference type="EMBL" id="KAK3893607.1"/>
    </source>
</evidence>
<dbReference type="PANTHER" id="PTHR46888:SF13">
    <property type="entry name" value="RIBONUCLEASE H"/>
    <property type="match status" value="1"/>
</dbReference>
<dbReference type="SUPFAM" id="SSF52777">
    <property type="entry name" value="CoA-dependent acyltransferases"/>
    <property type="match status" value="1"/>
</dbReference>
<evidence type="ECO:0000256" key="1">
    <source>
        <dbReference type="SAM" id="Coils"/>
    </source>
</evidence>
<dbReference type="PANTHER" id="PTHR46888">
    <property type="entry name" value="ZINC KNUCKLE DOMAINCONTAINING PROTEIN-RELATED"/>
    <property type="match status" value="1"/>
</dbReference>
<dbReference type="InterPro" id="IPR023213">
    <property type="entry name" value="CAT-like_dom_sf"/>
</dbReference>
<accession>A0AAE1GJE5</accession>
<dbReference type="SUPFAM" id="SSF47353">
    <property type="entry name" value="Retrovirus capsid dimerization domain-like"/>
    <property type="match status" value="1"/>
</dbReference>
<feature type="compositionally biased region" description="Polar residues" evidence="2">
    <location>
        <begin position="516"/>
        <end position="525"/>
    </location>
</feature>
<evidence type="ECO:0000256" key="2">
    <source>
        <dbReference type="SAM" id="MobiDB-lite"/>
    </source>
</evidence>
<sequence length="1038" mass="117586">MIQVAGGDLETEISSLMNLKYNHEEGPTWCARLLPYSPTDPWTTPEFKSTFPNQYTLLLGVHHAANDGFSLYIIQSAVIKLLQDVLESVHIDDSQFGRLTDPNLTMQVEQSVREKLEEDPIALNNMLEEMSTLHKSSTPLLSEAFNDPVVTQPQIKTLRTIIDRPTMESFHNKCKAAGVSLSSGMNSVLDRSLVELVREAGVQRDLYRVTSRHTVSERRYFSENPFNELESVKMFNLEEFVTNPSIGALTALQKKDWASLAAYYHLEPRPTLTKTQLQKLVLEHLMEEEILDRNEVQEQFPLSSGDTEEARLSLERERVKLEILREQNKAKELSYISNGDKYVPRFDEGQPETFFSQFEENAAIHSWPPGTSAVLLSNVFTGEAQRAYAGLSVGESLDYATVKSTILREYKRVPACYHKIFRTSQKRANQTFVELYREKLAQCQRWVDSAQVEKNYQKLLDLIVYEEVKSCMPEQLQSYLEGLGIHDLEAAGPASDHYLLTYPHVNFRNKLPLNQSSLKVNPNSSRPREPAALSPLEGRPRFAPMSSSRAAPEVGKLNLILTHLLIHYTQLINSKVVVTMARLLRTITTPPCLLPYTIARNGGVVGGTSLARQTTTTGWCDFPSAIRPCFTSHLASPRRTCHSGTNRTVPPEKDVSCNNPVTWLFPASTIVKRLVFAGKYSVLNTVCSITINSIHPIPDYTFEEMLHHLVRKVPSLRTCFRQHQDKLWICELHKPKIDFQVAGGDLETEISSLMNLKYNHEEGPTWCARLLPYSPTDPWTTPEFKSTFPNQYTLLLGVHHAANDGFSLYIIQSAVIKLLQDVLESVHIDDSQFGRLTDPNLTMQVEQSVREKLEEDPIALNNMLEEMSTLHNSFTPLLSEAFNDPVVTQPQIKTLRTIIDRPTMESFHNKCKAAGVSLSSGMNSVLDRSLVELVREAGVQRDLYRVTSRHSVSERRYFSENPFNELGCFLGAMPHTMVGSHRDRQEFWQYAKLSGEQYQEELKQKLVYKDRILNPYSPDGGISPLTMKNEVLVAGFAG</sequence>
<dbReference type="Proteomes" id="UP001286313">
    <property type="component" value="Unassembled WGS sequence"/>
</dbReference>
<protein>
    <recommendedName>
        <fullName evidence="5">Condensation domain-containing protein</fullName>
    </recommendedName>
</protein>
<dbReference type="EMBL" id="JAWQEG010000196">
    <property type="protein sequence ID" value="KAK3893607.1"/>
    <property type="molecule type" value="Genomic_DNA"/>
</dbReference>
<comment type="caution">
    <text evidence="3">The sequence shown here is derived from an EMBL/GenBank/DDBJ whole genome shotgun (WGS) entry which is preliminary data.</text>
</comment>
<evidence type="ECO:0000313" key="4">
    <source>
        <dbReference type="Proteomes" id="UP001286313"/>
    </source>
</evidence>
<feature type="coiled-coil region" evidence="1">
    <location>
        <begin position="307"/>
        <end position="334"/>
    </location>
</feature>
<feature type="region of interest" description="Disordered" evidence="2">
    <location>
        <begin position="516"/>
        <end position="547"/>
    </location>
</feature>
<dbReference type="Gene3D" id="1.10.4020.10">
    <property type="entry name" value="DNA breaking-rejoining enzymes"/>
    <property type="match status" value="1"/>
</dbReference>
<keyword evidence="4" id="KW-1185">Reference proteome</keyword>
<name>A0AAE1GJE5_PETCI</name>
<gene>
    <name evidence="3" type="ORF">Pcinc_002581</name>
</gene>
<dbReference type="Gene3D" id="3.30.559.10">
    <property type="entry name" value="Chloramphenicol acetyltransferase-like domain"/>
    <property type="match status" value="1"/>
</dbReference>
<dbReference type="AlphaFoldDB" id="A0AAE1GJE5"/>